<reference evidence="1 2" key="1">
    <citation type="submission" date="2014-08" db="EMBL/GenBank/DDBJ databases">
        <title>Comparative genomics of the Paenibacillus odorifer group.</title>
        <authorList>
            <person name="den Bakker H.C."/>
            <person name="Tsai Y.-C."/>
            <person name="Martin N."/>
            <person name="Korlach J."/>
            <person name="Wiedmann M."/>
        </authorList>
    </citation>
    <scope>NUCLEOTIDE SEQUENCE [LARGE SCALE GENOMIC DNA]</scope>
    <source>
        <strain evidence="1 2">DSM 15220</strain>
    </source>
</reference>
<proteinExistence type="predicted"/>
<dbReference type="OrthoDB" id="2871013at2"/>
<dbReference type="AlphaFoldDB" id="A0A089MB01"/>
<dbReference type="RefSeq" id="WP_025708661.1">
    <property type="nucleotide sequence ID" value="NZ_CP009287.1"/>
</dbReference>
<evidence type="ECO:0000313" key="1">
    <source>
        <dbReference type="EMBL" id="AIQ69535.1"/>
    </source>
</evidence>
<gene>
    <name evidence="1" type="ORF">PGRAT_19280</name>
</gene>
<keyword evidence="2" id="KW-1185">Reference proteome</keyword>
<name>A0A089MB01_9BACL</name>
<accession>A0A089MB01</accession>
<protein>
    <submittedName>
        <fullName evidence="1">Uncharacterized protein</fullName>
    </submittedName>
</protein>
<dbReference type="EMBL" id="CP009287">
    <property type="protein sequence ID" value="AIQ69535.1"/>
    <property type="molecule type" value="Genomic_DNA"/>
</dbReference>
<sequence length="115" mass="12738">MSKQPAILDLDKVVPAERIVILSGKRIDVSRIPSRVTLDIAKNQDKLKNGGDDSFSAVLKQIISICKPSFPEITEDWIADNADFEQLMQLIEFVLAPLKERAGTESGKNEESPSQ</sequence>
<dbReference type="KEGG" id="pgm:PGRAT_19280"/>
<organism evidence="1 2">
    <name type="scientific">Paenibacillus graminis</name>
    <dbReference type="NCBI Taxonomy" id="189425"/>
    <lineage>
        <taxon>Bacteria</taxon>
        <taxon>Bacillati</taxon>
        <taxon>Bacillota</taxon>
        <taxon>Bacilli</taxon>
        <taxon>Bacillales</taxon>
        <taxon>Paenibacillaceae</taxon>
        <taxon>Paenibacillus</taxon>
    </lineage>
</organism>
<dbReference type="Proteomes" id="UP000029500">
    <property type="component" value="Chromosome"/>
</dbReference>
<dbReference type="HOGENOM" id="CLU_2106543_0_0_9"/>
<evidence type="ECO:0000313" key="2">
    <source>
        <dbReference type="Proteomes" id="UP000029500"/>
    </source>
</evidence>
<dbReference type="STRING" id="189425.PGRAT_19280"/>